<sequence>MFFVFDKKIFHMVEESRLGMRVYNCRAILLQHGLDPIGIVEPYVDKYLNTFVISIGQKLFKSLNEKLHLMTMIVIIEICEKHKRRFYLGDEIKETMKKNIFLTAEC</sequence>
<dbReference type="AlphaFoldDB" id="A0A0C2MQG2"/>
<comment type="caution">
    <text evidence="1">The sequence shown here is derived from an EMBL/GenBank/DDBJ whole genome shotgun (WGS) entry which is preliminary data.</text>
</comment>
<evidence type="ECO:0000313" key="2">
    <source>
        <dbReference type="Proteomes" id="UP000031668"/>
    </source>
</evidence>
<proteinExistence type="predicted"/>
<gene>
    <name evidence="1" type="ORF">RF11_16033</name>
</gene>
<keyword evidence="2" id="KW-1185">Reference proteome</keyword>
<protein>
    <submittedName>
        <fullName evidence="1">Uncharacterized protein</fullName>
    </submittedName>
</protein>
<evidence type="ECO:0000313" key="1">
    <source>
        <dbReference type="EMBL" id="KII66570.1"/>
    </source>
</evidence>
<dbReference type="Proteomes" id="UP000031668">
    <property type="component" value="Unassembled WGS sequence"/>
</dbReference>
<organism evidence="1 2">
    <name type="scientific">Thelohanellus kitauei</name>
    <name type="common">Myxosporean</name>
    <dbReference type="NCBI Taxonomy" id="669202"/>
    <lineage>
        <taxon>Eukaryota</taxon>
        <taxon>Metazoa</taxon>
        <taxon>Cnidaria</taxon>
        <taxon>Myxozoa</taxon>
        <taxon>Myxosporea</taxon>
        <taxon>Bivalvulida</taxon>
        <taxon>Platysporina</taxon>
        <taxon>Myxobolidae</taxon>
        <taxon>Thelohanellus</taxon>
    </lineage>
</organism>
<accession>A0A0C2MQG2</accession>
<name>A0A0C2MQG2_THEKT</name>
<reference evidence="1 2" key="1">
    <citation type="journal article" date="2014" name="Genome Biol. Evol.">
        <title>The genome of the myxosporean Thelohanellus kitauei shows adaptations to nutrient acquisition within its fish host.</title>
        <authorList>
            <person name="Yang Y."/>
            <person name="Xiong J."/>
            <person name="Zhou Z."/>
            <person name="Huo F."/>
            <person name="Miao W."/>
            <person name="Ran C."/>
            <person name="Liu Y."/>
            <person name="Zhang J."/>
            <person name="Feng J."/>
            <person name="Wang M."/>
            <person name="Wang M."/>
            <person name="Wang L."/>
            <person name="Yao B."/>
        </authorList>
    </citation>
    <scope>NUCLEOTIDE SEQUENCE [LARGE SCALE GENOMIC DNA]</scope>
    <source>
        <strain evidence="1">Wuqing</strain>
    </source>
</reference>
<dbReference type="EMBL" id="JWZT01003512">
    <property type="protein sequence ID" value="KII66570.1"/>
    <property type="molecule type" value="Genomic_DNA"/>
</dbReference>